<evidence type="ECO:0000259" key="1">
    <source>
        <dbReference type="Pfam" id="PF03372"/>
    </source>
</evidence>
<dbReference type="PANTHER" id="PTHR33710:SF71">
    <property type="entry name" value="ENDONUCLEASE_EXONUCLEASE_PHOSPHATASE DOMAIN-CONTAINING PROTEIN"/>
    <property type="match status" value="1"/>
</dbReference>
<dbReference type="Pfam" id="PF03372">
    <property type="entry name" value="Exo_endo_phos"/>
    <property type="match status" value="1"/>
</dbReference>
<dbReference type="Gene3D" id="3.60.10.10">
    <property type="entry name" value="Endonuclease/exonuclease/phosphatase"/>
    <property type="match status" value="1"/>
</dbReference>
<dbReference type="OrthoDB" id="786811at2759"/>
<keyword evidence="3" id="KW-1185">Reference proteome</keyword>
<dbReference type="InterPro" id="IPR036691">
    <property type="entry name" value="Endo/exonu/phosph_ase_sf"/>
</dbReference>
<proteinExistence type="predicted"/>
<dbReference type="EMBL" id="JAGYWB010000006">
    <property type="protein sequence ID" value="KAI0519689.1"/>
    <property type="molecule type" value="Genomic_DNA"/>
</dbReference>
<accession>A0A8T3BTI7</accession>
<dbReference type="Proteomes" id="UP000829196">
    <property type="component" value="Unassembled WGS sequence"/>
</dbReference>
<evidence type="ECO:0000313" key="2">
    <source>
        <dbReference type="EMBL" id="KAI0519689.1"/>
    </source>
</evidence>
<evidence type="ECO:0000313" key="3">
    <source>
        <dbReference type="Proteomes" id="UP000829196"/>
    </source>
</evidence>
<dbReference type="AlphaFoldDB" id="A0A8T3BTI7"/>
<dbReference type="SUPFAM" id="SSF56219">
    <property type="entry name" value="DNase I-like"/>
    <property type="match status" value="1"/>
</dbReference>
<dbReference type="PANTHER" id="PTHR33710">
    <property type="entry name" value="BNAC02G09200D PROTEIN"/>
    <property type="match status" value="1"/>
</dbReference>
<feature type="domain" description="Endonuclease/exonuclease/phosphatase" evidence="1">
    <location>
        <begin position="6"/>
        <end position="227"/>
    </location>
</feature>
<dbReference type="SMR" id="A0A8T3BTI7"/>
<organism evidence="2 3">
    <name type="scientific">Dendrobium nobile</name>
    <name type="common">Orchid</name>
    <dbReference type="NCBI Taxonomy" id="94219"/>
    <lineage>
        <taxon>Eukaryota</taxon>
        <taxon>Viridiplantae</taxon>
        <taxon>Streptophyta</taxon>
        <taxon>Embryophyta</taxon>
        <taxon>Tracheophyta</taxon>
        <taxon>Spermatophyta</taxon>
        <taxon>Magnoliopsida</taxon>
        <taxon>Liliopsida</taxon>
        <taxon>Asparagales</taxon>
        <taxon>Orchidaceae</taxon>
        <taxon>Epidendroideae</taxon>
        <taxon>Malaxideae</taxon>
        <taxon>Dendrobiinae</taxon>
        <taxon>Dendrobium</taxon>
    </lineage>
</organism>
<sequence>MNSMLFWNCRGAKKVETALYLKEITKDNGVLFVGFLETKIASVENSQLLKFLGMNWDFFLVPAVGLSGGLMVLWRKDLASFTIIESSSQIILGLLNVTGKGSWKVASVYGSTNVQERRNLWVDLEKHCTGNLPMVVGGDFNCVMSQAEKRGGKRFTLSQGSKDFNNFMIQNDLHEVKAMGPKFTWCNNKTGNARILEKLDRCLINSYALDIIHVAVVKHLSRVASDHCLILLEIFKQVEYNRIIRYEEVWASYYGETALVKSV</sequence>
<name>A0A8T3BTI7_DENNO</name>
<dbReference type="GO" id="GO:0003824">
    <property type="term" value="F:catalytic activity"/>
    <property type="evidence" value="ECO:0007669"/>
    <property type="project" value="InterPro"/>
</dbReference>
<reference evidence="2" key="1">
    <citation type="journal article" date="2022" name="Front. Genet.">
        <title>Chromosome-Scale Assembly of the Dendrobium nobile Genome Provides Insights Into the Molecular Mechanism of the Biosynthesis of the Medicinal Active Ingredient of Dendrobium.</title>
        <authorList>
            <person name="Xu Q."/>
            <person name="Niu S.-C."/>
            <person name="Li K.-L."/>
            <person name="Zheng P.-J."/>
            <person name="Zhang X.-J."/>
            <person name="Jia Y."/>
            <person name="Liu Y."/>
            <person name="Niu Y.-X."/>
            <person name="Yu L.-H."/>
            <person name="Chen D.-F."/>
            <person name="Zhang G.-Q."/>
        </authorList>
    </citation>
    <scope>NUCLEOTIDE SEQUENCE</scope>
    <source>
        <tissue evidence="2">Leaf</tissue>
    </source>
</reference>
<comment type="caution">
    <text evidence="2">The sequence shown here is derived from an EMBL/GenBank/DDBJ whole genome shotgun (WGS) entry which is preliminary data.</text>
</comment>
<protein>
    <recommendedName>
        <fullName evidence="1">Endonuclease/exonuclease/phosphatase domain-containing protein</fullName>
    </recommendedName>
</protein>
<gene>
    <name evidence="2" type="ORF">KFK09_007144</name>
</gene>
<dbReference type="InterPro" id="IPR005135">
    <property type="entry name" value="Endo/exonuclease/phosphatase"/>
</dbReference>